<dbReference type="SUPFAM" id="SSF48208">
    <property type="entry name" value="Six-hairpin glycosidases"/>
    <property type="match status" value="1"/>
</dbReference>
<dbReference type="InterPro" id="IPR010401">
    <property type="entry name" value="AGL/Gdb1"/>
</dbReference>
<dbReference type="InterPro" id="IPR008928">
    <property type="entry name" value="6-hairpin_glycosidase_sf"/>
</dbReference>
<dbReference type="FunFam" id="1.50.10.10:FF:000073">
    <property type="entry name" value="Glycogen debranching enzyme, hypothetical (TreX-like)"/>
    <property type="match status" value="1"/>
</dbReference>
<dbReference type="PANTHER" id="PTHR10569:SF2">
    <property type="entry name" value="GLYCOGEN DEBRANCHING ENZYME"/>
    <property type="match status" value="1"/>
</dbReference>
<dbReference type="Pfam" id="PF12439">
    <property type="entry name" value="GDE_N"/>
    <property type="match status" value="1"/>
</dbReference>
<feature type="region of interest" description="Disordered" evidence="1">
    <location>
        <begin position="665"/>
        <end position="687"/>
    </location>
</feature>
<dbReference type="GO" id="GO:0004134">
    <property type="term" value="F:4-alpha-glucanotransferase activity"/>
    <property type="evidence" value="ECO:0007669"/>
    <property type="project" value="InterPro"/>
</dbReference>
<gene>
    <name evidence="4" type="ORF">ENR23_11630</name>
</gene>
<evidence type="ECO:0000259" key="3">
    <source>
        <dbReference type="Pfam" id="PF12439"/>
    </source>
</evidence>
<dbReference type="AlphaFoldDB" id="A0A832MNE6"/>
<evidence type="ECO:0000259" key="2">
    <source>
        <dbReference type="Pfam" id="PF06202"/>
    </source>
</evidence>
<protein>
    <submittedName>
        <fullName evidence="4">Glycogen debranching protein</fullName>
    </submittedName>
</protein>
<proteinExistence type="predicted"/>
<organism evidence="4">
    <name type="scientific">Eiseniibacteriota bacterium</name>
    <dbReference type="NCBI Taxonomy" id="2212470"/>
    <lineage>
        <taxon>Bacteria</taxon>
        <taxon>Candidatus Eiseniibacteriota</taxon>
    </lineage>
</organism>
<dbReference type="Pfam" id="PF06202">
    <property type="entry name" value="GDE_C"/>
    <property type="match status" value="1"/>
</dbReference>
<dbReference type="Gene3D" id="1.50.10.10">
    <property type="match status" value="1"/>
</dbReference>
<dbReference type="InterPro" id="IPR032790">
    <property type="entry name" value="GDE_C"/>
</dbReference>
<sequence>MNARIGRVALSEPGVAARREWLVTNGLGGYASGTVSGALTRRYHGLLVAALQPPVGRTLLLAKFAERVTLDGAVHALDADHWATDPAPGPPSPRLEAFDLEDSVPVWTWAWGDTRLRKRVWMEQGENVTWIEYELLPGGRPLALELHALVNARDAHATRPHGAGAARVEAERDALRILAPGAPAPLWLAAPGADLVPDHTWWRGFRLALETERGLDDVEDHLCAAVVRAPLSPGERLRVSAGAPRAAGSRRPRFKPAATALARRRAHERALLTAWRRAQPAAARGAPAWVRQLVLAADQFVVERTSHGDPEGRTVIAGYPWFSDWGRDTMISLPGLALVTGRPAVARRILETFLAHADGGMLPNVFPDGGEPPEYNTVDAALWAFQAVRAYVDATRDRAFLESAWPALEGIIHAYERGTRHGIRVDADGLVTQGEPGVQLTWMDARVDDWVVTPRHGKPVEVNALWYGALAAMAAFADRLGRRVGEWHERASRVEAAFGRFWNAERGCLYDVLDGPHGHDPAIRPNQVFAVSLPDSPLPPERQRAVVDVVGRLLVTPHGLRSLAPGEPGYRGVFAGDRRARDGAYHQGTVWTWLLPHYALAHARVHHDRAAALALLEPLGDLAWSMGVGTLPEVADGDPPHTPRGCFAQAWSVAETLRAWHALSGTRAPAATKRTRRRTPRDPLGVA</sequence>
<dbReference type="EMBL" id="DSQF01000022">
    <property type="protein sequence ID" value="HGZ44048.1"/>
    <property type="molecule type" value="Genomic_DNA"/>
</dbReference>
<reference evidence="4" key="1">
    <citation type="journal article" date="2020" name="mSystems">
        <title>Genome- and Community-Level Interaction Insights into Carbon Utilization and Element Cycling Functions of Hydrothermarchaeota in Hydrothermal Sediment.</title>
        <authorList>
            <person name="Zhou Z."/>
            <person name="Liu Y."/>
            <person name="Xu W."/>
            <person name="Pan J."/>
            <person name="Luo Z.H."/>
            <person name="Li M."/>
        </authorList>
    </citation>
    <scope>NUCLEOTIDE SEQUENCE [LARGE SCALE GENOMIC DNA]</scope>
    <source>
        <strain evidence="4">SpSt-381</strain>
    </source>
</reference>
<evidence type="ECO:0000313" key="4">
    <source>
        <dbReference type="EMBL" id="HGZ44048.1"/>
    </source>
</evidence>
<accession>A0A832MNE6</accession>
<name>A0A832MNE6_UNCEI</name>
<feature type="domain" description="Glycogen debranching enzyme bacterial and archaeal type N-terminal" evidence="3">
    <location>
        <begin position="19"/>
        <end position="236"/>
    </location>
</feature>
<dbReference type="NCBIfam" id="TIGR01561">
    <property type="entry name" value="gde_arch"/>
    <property type="match status" value="1"/>
</dbReference>
<dbReference type="PANTHER" id="PTHR10569">
    <property type="entry name" value="GLYCOGEN DEBRANCHING ENZYME"/>
    <property type="match status" value="1"/>
</dbReference>
<feature type="domain" description="Glycogen debranching enzyme C-terminal" evidence="2">
    <location>
        <begin position="296"/>
        <end position="658"/>
    </location>
</feature>
<evidence type="ECO:0000256" key="1">
    <source>
        <dbReference type="SAM" id="MobiDB-lite"/>
    </source>
</evidence>
<comment type="caution">
    <text evidence="4">The sequence shown here is derived from an EMBL/GenBank/DDBJ whole genome shotgun (WGS) entry which is preliminary data.</text>
</comment>
<dbReference type="InterPro" id="IPR006451">
    <property type="entry name" value="Glycogen_debranch_arc"/>
</dbReference>
<dbReference type="InterPro" id="IPR024742">
    <property type="entry name" value="Glycogen_debranch_N"/>
</dbReference>
<dbReference type="GO" id="GO:0004135">
    <property type="term" value="F:amylo-alpha-1,6-glucosidase activity"/>
    <property type="evidence" value="ECO:0007669"/>
    <property type="project" value="InterPro"/>
</dbReference>
<dbReference type="GO" id="GO:0005980">
    <property type="term" value="P:glycogen catabolic process"/>
    <property type="evidence" value="ECO:0007669"/>
    <property type="project" value="InterPro"/>
</dbReference>
<dbReference type="InterPro" id="IPR012341">
    <property type="entry name" value="6hp_glycosidase-like_sf"/>
</dbReference>